<evidence type="ECO:0000256" key="11">
    <source>
        <dbReference type="PROSITE-ProRule" id="PRU01360"/>
    </source>
</evidence>
<evidence type="ECO:0000259" key="13">
    <source>
        <dbReference type="Pfam" id="PF00593"/>
    </source>
</evidence>
<proteinExistence type="inferred from homology"/>
<feature type="domain" description="TonB-dependent receptor plug" evidence="14">
    <location>
        <begin position="49"/>
        <end position="161"/>
    </location>
</feature>
<keyword evidence="6" id="KW-0732">Signal</keyword>
<dbReference type="InterPro" id="IPR012910">
    <property type="entry name" value="Plug_dom"/>
</dbReference>
<sequence length="652" mass="73370">MKIPYLLIGLGFSANLAAQQGNQDGLFALSFEQLLNVEVQAPGKFSQPLDSAPGVTTVISRNEIQALGATSLMDVLERAPGLLMMGSFFYPNNLAVIRGLQLTHSNNEVLLLINGRPVRDSFTGGENFAFYTAFPVNSLERIEIVRGPGSVLYGSNAFAGVINLVTQAPESQGRVKAAAGNLGSQELQVQDAVLGEDGFVQWSARFYQDDGWRFDALDNNGNPGHFEASQQNHALMVRGEWHDWRLNAMNLVSEQGFWGSVSNWQGPAQDSRQVRSRRSLLELGRSWHLTTQLRLDTDLSYNASRFSHYNYNANSDNLLFEALLDYDLLEQGRWLLGGTAWRQRVSTEPGLADAPIPTFSRTWYSLYSQYQTASDGALNWSFGAQYNKVPDVDANYELRAGLVYRLNEHSGVKLDYGGAFRAAYGVETHFNLIVCCDQQGNNTGGLRGNPQLEPERISTINLQYYRTTENSRHALTLFHSDLSHLVSRLRASDRVLDFINMGKLYSKGLELEGKWLFDAGQVNYSYSYQHNESDGIKDYSLMPNHMLKWGLIYTLAQDWKLGLQHSWFSAFHSNQIRNSNTKFYNPEPSPYHLVSLKLSHDLHWWHHHAELALTVSNLLDEEVYQPEIAGRTINSHPMRSGLRANLGLTLSW</sequence>
<evidence type="ECO:0000256" key="9">
    <source>
        <dbReference type="ARBA" id="ARBA00023170"/>
    </source>
</evidence>
<dbReference type="PANTHER" id="PTHR30069">
    <property type="entry name" value="TONB-DEPENDENT OUTER MEMBRANE RECEPTOR"/>
    <property type="match status" value="1"/>
</dbReference>
<evidence type="ECO:0000256" key="4">
    <source>
        <dbReference type="ARBA" id="ARBA00022452"/>
    </source>
</evidence>
<evidence type="ECO:0000256" key="3">
    <source>
        <dbReference type="ARBA" id="ARBA00022448"/>
    </source>
</evidence>
<evidence type="ECO:0000256" key="7">
    <source>
        <dbReference type="ARBA" id="ARBA00023077"/>
    </source>
</evidence>
<dbReference type="Gene3D" id="2.170.130.10">
    <property type="entry name" value="TonB-dependent receptor, plug domain"/>
    <property type="match status" value="1"/>
</dbReference>
<keyword evidence="8 11" id="KW-0472">Membrane</keyword>
<reference evidence="15" key="2">
    <citation type="submission" date="2020-09" db="EMBL/GenBank/DDBJ databases">
        <authorList>
            <person name="Sun Q."/>
            <person name="Zhou Y."/>
        </authorList>
    </citation>
    <scope>NUCLEOTIDE SEQUENCE</scope>
    <source>
        <strain evidence="15">CGMCC 1.7086</strain>
    </source>
</reference>
<dbReference type="GO" id="GO:0044718">
    <property type="term" value="P:siderophore transmembrane transport"/>
    <property type="evidence" value="ECO:0007669"/>
    <property type="project" value="TreeGrafter"/>
</dbReference>
<dbReference type="GO" id="GO:0009279">
    <property type="term" value="C:cell outer membrane"/>
    <property type="evidence" value="ECO:0007669"/>
    <property type="project" value="UniProtKB-SubCell"/>
</dbReference>
<dbReference type="EMBL" id="BMLS01000002">
    <property type="protein sequence ID" value="GGO67048.1"/>
    <property type="molecule type" value="Genomic_DNA"/>
</dbReference>
<keyword evidence="5 11" id="KW-0812">Transmembrane</keyword>
<accession>A0A918DHU1</accession>
<evidence type="ECO:0000313" key="15">
    <source>
        <dbReference type="EMBL" id="GGO67048.1"/>
    </source>
</evidence>
<dbReference type="Gene3D" id="2.40.170.20">
    <property type="entry name" value="TonB-dependent receptor, beta-barrel domain"/>
    <property type="match status" value="1"/>
</dbReference>
<evidence type="ECO:0000256" key="6">
    <source>
        <dbReference type="ARBA" id="ARBA00022729"/>
    </source>
</evidence>
<dbReference type="InterPro" id="IPR037066">
    <property type="entry name" value="Plug_dom_sf"/>
</dbReference>
<comment type="subcellular location">
    <subcellularLocation>
        <location evidence="1 11">Cell outer membrane</location>
        <topology evidence="1 11">Multi-pass membrane protein</topology>
    </subcellularLocation>
</comment>
<keyword evidence="4 11" id="KW-1134">Transmembrane beta strand</keyword>
<dbReference type="AlphaFoldDB" id="A0A918DHU1"/>
<dbReference type="GO" id="GO:0015344">
    <property type="term" value="F:siderophore uptake transmembrane transporter activity"/>
    <property type="evidence" value="ECO:0007669"/>
    <property type="project" value="TreeGrafter"/>
</dbReference>
<keyword evidence="7 12" id="KW-0798">TonB box</keyword>
<evidence type="ECO:0000256" key="10">
    <source>
        <dbReference type="ARBA" id="ARBA00023237"/>
    </source>
</evidence>
<reference evidence="15" key="1">
    <citation type="journal article" date="2014" name="Int. J. Syst. Evol. Microbiol.">
        <title>Complete genome sequence of Corynebacterium casei LMG S-19264T (=DSM 44701T), isolated from a smear-ripened cheese.</title>
        <authorList>
            <consortium name="US DOE Joint Genome Institute (JGI-PGF)"/>
            <person name="Walter F."/>
            <person name="Albersmeier A."/>
            <person name="Kalinowski J."/>
            <person name="Ruckert C."/>
        </authorList>
    </citation>
    <scope>NUCLEOTIDE SEQUENCE</scope>
    <source>
        <strain evidence="15">CGMCC 1.7086</strain>
    </source>
</reference>
<evidence type="ECO:0000256" key="5">
    <source>
        <dbReference type="ARBA" id="ARBA00022692"/>
    </source>
</evidence>
<keyword evidence="10 11" id="KW-0998">Cell outer membrane</keyword>
<dbReference type="Proteomes" id="UP000606935">
    <property type="component" value="Unassembled WGS sequence"/>
</dbReference>
<name>A0A918DHU1_9ALTE</name>
<dbReference type="InterPro" id="IPR036942">
    <property type="entry name" value="Beta-barrel_TonB_sf"/>
</dbReference>
<dbReference type="RefSeq" id="WP_188691961.1">
    <property type="nucleotide sequence ID" value="NZ_BMLS01000002.1"/>
</dbReference>
<keyword evidence="9" id="KW-0675">Receptor</keyword>
<dbReference type="Pfam" id="PF00593">
    <property type="entry name" value="TonB_dep_Rec_b-barrel"/>
    <property type="match status" value="1"/>
</dbReference>
<protein>
    <submittedName>
        <fullName evidence="15">Vitamin B12 transporter BtuB</fullName>
    </submittedName>
</protein>
<organism evidence="15 16">
    <name type="scientific">Bowmanella pacifica</name>
    <dbReference type="NCBI Taxonomy" id="502051"/>
    <lineage>
        <taxon>Bacteria</taxon>
        <taxon>Pseudomonadati</taxon>
        <taxon>Pseudomonadota</taxon>
        <taxon>Gammaproteobacteria</taxon>
        <taxon>Alteromonadales</taxon>
        <taxon>Alteromonadaceae</taxon>
        <taxon>Bowmanella</taxon>
    </lineage>
</organism>
<evidence type="ECO:0000259" key="14">
    <source>
        <dbReference type="Pfam" id="PF07715"/>
    </source>
</evidence>
<evidence type="ECO:0000256" key="1">
    <source>
        <dbReference type="ARBA" id="ARBA00004571"/>
    </source>
</evidence>
<dbReference type="PROSITE" id="PS52016">
    <property type="entry name" value="TONB_DEPENDENT_REC_3"/>
    <property type="match status" value="1"/>
</dbReference>
<dbReference type="InterPro" id="IPR000531">
    <property type="entry name" value="Beta-barrel_TonB"/>
</dbReference>
<feature type="domain" description="TonB-dependent receptor-like beta-barrel" evidence="13">
    <location>
        <begin position="201"/>
        <end position="618"/>
    </location>
</feature>
<dbReference type="SUPFAM" id="SSF56935">
    <property type="entry name" value="Porins"/>
    <property type="match status" value="1"/>
</dbReference>
<evidence type="ECO:0000256" key="12">
    <source>
        <dbReference type="RuleBase" id="RU003357"/>
    </source>
</evidence>
<evidence type="ECO:0000313" key="16">
    <source>
        <dbReference type="Proteomes" id="UP000606935"/>
    </source>
</evidence>
<keyword evidence="16" id="KW-1185">Reference proteome</keyword>
<keyword evidence="3 11" id="KW-0813">Transport</keyword>
<dbReference type="InterPro" id="IPR039426">
    <property type="entry name" value="TonB-dep_rcpt-like"/>
</dbReference>
<evidence type="ECO:0000256" key="8">
    <source>
        <dbReference type="ARBA" id="ARBA00023136"/>
    </source>
</evidence>
<evidence type="ECO:0000256" key="2">
    <source>
        <dbReference type="ARBA" id="ARBA00008143"/>
    </source>
</evidence>
<dbReference type="PANTHER" id="PTHR30069:SF29">
    <property type="entry name" value="HEMOGLOBIN AND HEMOGLOBIN-HAPTOGLOBIN-BINDING PROTEIN 1-RELATED"/>
    <property type="match status" value="1"/>
</dbReference>
<comment type="caution">
    <text evidence="15">The sequence shown here is derived from an EMBL/GenBank/DDBJ whole genome shotgun (WGS) entry which is preliminary data.</text>
</comment>
<dbReference type="Pfam" id="PF07715">
    <property type="entry name" value="Plug"/>
    <property type="match status" value="1"/>
</dbReference>
<comment type="similarity">
    <text evidence="2">Belongs to the TonB-dependent receptor family. Hemoglobin/haptoglobin binding protein subfamily.</text>
</comment>
<gene>
    <name evidence="15" type="primary">btuB</name>
    <name evidence="15" type="ORF">GCM10010982_12560</name>
</gene>